<dbReference type="OrthoDB" id="336415at2"/>
<dbReference type="Proteomes" id="UP000014463">
    <property type="component" value="Unassembled WGS sequence"/>
</dbReference>
<dbReference type="Pfam" id="PF00583">
    <property type="entry name" value="Acetyltransf_1"/>
    <property type="match status" value="1"/>
</dbReference>
<dbReference type="STRING" id="1121939.L861_15025"/>
<protein>
    <recommendedName>
        <fullName evidence="1">N-acetyltransferase domain-containing protein</fullName>
    </recommendedName>
</protein>
<dbReference type="AlphaFoldDB" id="S2KJR1"/>
<dbReference type="PROSITE" id="PS51186">
    <property type="entry name" value="GNAT"/>
    <property type="match status" value="1"/>
</dbReference>
<dbReference type="RefSeq" id="WP_016416750.1">
    <property type="nucleotide sequence ID" value="NZ_AUAB01000002.1"/>
</dbReference>
<dbReference type="InterPro" id="IPR016181">
    <property type="entry name" value="Acyl_CoA_acyltransferase"/>
</dbReference>
<gene>
    <name evidence="2" type="ORF">L861_15025</name>
</gene>
<dbReference type="PANTHER" id="PTHR43415:SF3">
    <property type="entry name" value="GNAT-FAMILY ACETYLTRANSFERASE"/>
    <property type="match status" value="1"/>
</dbReference>
<accession>S2KJR1</accession>
<evidence type="ECO:0000313" key="2">
    <source>
        <dbReference type="EMBL" id="EPC02347.1"/>
    </source>
</evidence>
<reference evidence="2 3" key="1">
    <citation type="journal article" date="2013" name="Genome Announc.">
        <title>Draft genome sequence of the moderately halophilic gammaproteobacterium Halomonas anticariensis FP35.</title>
        <authorList>
            <person name="Tahrioui A."/>
            <person name="Quesada E."/>
            <person name="Llamas I."/>
        </authorList>
    </citation>
    <scope>NUCLEOTIDE SEQUENCE [LARGE SCALE GENOMIC DNA]</scope>
    <source>
        <strain evidence="3">DSM 16096 / CECT 5854 / LMG 22089 / FP35</strain>
    </source>
</reference>
<comment type="caution">
    <text evidence="2">The sequence shown here is derived from an EMBL/GenBank/DDBJ whole genome shotgun (WGS) entry which is preliminary data.</text>
</comment>
<proteinExistence type="predicted"/>
<sequence>MNEVLFQPTMFDDLDFVLIAEGAPDSSPFITPWDAPRHCQAMADPDIAHRMVWSGGKPVGFFILAGLSSPHRSLELRRVVAAEKGIGFGRRIVREVKRLAFTELGMHRLWLDVKVDNGRARQLYRSEGFIEEGMLRECLEGPSGYESLVVMSMLSHEFEAAYSPRAF</sequence>
<dbReference type="PATRIC" id="fig|1121939.11.peg.2245"/>
<keyword evidence="3" id="KW-1185">Reference proteome</keyword>
<dbReference type="InterPro" id="IPR000182">
    <property type="entry name" value="GNAT_dom"/>
</dbReference>
<evidence type="ECO:0000259" key="1">
    <source>
        <dbReference type="PROSITE" id="PS51186"/>
    </source>
</evidence>
<name>S2KJR1_LITA3</name>
<dbReference type="SUPFAM" id="SSF55729">
    <property type="entry name" value="Acyl-CoA N-acyltransferases (Nat)"/>
    <property type="match status" value="1"/>
</dbReference>
<dbReference type="EMBL" id="ASTJ01000025">
    <property type="protein sequence ID" value="EPC02347.1"/>
    <property type="molecule type" value="Genomic_DNA"/>
</dbReference>
<feature type="domain" description="N-acetyltransferase" evidence="1">
    <location>
        <begin position="1"/>
        <end position="156"/>
    </location>
</feature>
<dbReference type="GO" id="GO:0016747">
    <property type="term" value="F:acyltransferase activity, transferring groups other than amino-acyl groups"/>
    <property type="evidence" value="ECO:0007669"/>
    <property type="project" value="InterPro"/>
</dbReference>
<dbReference type="Gene3D" id="3.40.630.30">
    <property type="match status" value="1"/>
</dbReference>
<organism evidence="2 3">
    <name type="scientific">Litchfieldella anticariensis (strain DSM 16096 / CECT 5854 / CIP 108499 / LMG 22089 / FP35)</name>
    <name type="common">Halomonas anticariensis</name>
    <dbReference type="NCBI Taxonomy" id="1121939"/>
    <lineage>
        <taxon>Bacteria</taxon>
        <taxon>Pseudomonadati</taxon>
        <taxon>Pseudomonadota</taxon>
        <taxon>Gammaproteobacteria</taxon>
        <taxon>Oceanospirillales</taxon>
        <taxon>Halomonadaceae</taxon>
        <taxon>Litchfieldella</taxon>
    </lineage>
</organism>
<evidence type="ECO:0000313" key="3">
    <source>
        <dbReference type="Proteomes" id="UP000014463"/>
    </source>
</evidence>
<dbReference type="eggNOG" id="COG1670">
    <property type="taxonomic scope" value="Bacteria"/>
</dbReference>
<dbReference type="PANTHER" id="PTHR43415">
    <property type="entry name" value="SPERMIDINE N(1)-ACETYLTRANSFERASE"/>
    <property type="match status" value="1"/>
</dbReference>